<evidence type="ECO:0000313" key="3">
    <source>
        <dbReference type="Proteomes" id="UP001497472"/>
    </source>
</evidence>
<organism evidence="2 3">
    <name type="scientific">Leptosia nina</name>
    <dbReference type="NCBI Taxonomy" id="320188"/>
    <lineage>
        <taxon>Eukaryota</taxon>
        <taxon>Metazoa</taxon>
        <taxon>Ecdysozoa</taxon>
        <taxon>Arthropoda</taxon>
        <taxon>Hexapoda</taxon>
        <taxon>Insecta</taxon>
        <taxon>Pterygota</taxon>
        <taxon>Neoptera</taxon>
        <taxon>Endopterygota</taxon>
        <taxon>Lepidoptera</taxon>
        <taxon>Glossata</taxon>
        <taxon>Ditrysia</taxon>
        <taxon>Papilionoidea</taxon>
        <taxon>Pieridae</taxon>
        <taxon>Pierinae</taxon>
        <taxon>Leptosia</taxon>
    </lineage>
</organism>
<comment type="caution">
    <text evidence="2">The sequence shown here is derived from an EMBL/GenBank/DDBJ whole genome shotgun (WGS) entry which is preliminary data.</text>
</comment>
<feature type="compositionally biased region" description="Basic and acidic residues" evidence="1">
    <location>
        <begin position="13"/>
        <end position="25"/>
    </location>
</feature>
<dbReference type="Proteomes" id="UP001497472">
    <property type="component" value="Unassembled WGS sequence"/>
</dbReference>
<protein>
    <submittedName>
        <fullName evidence="2">Uncharacterized protein</fullName>
    </submittedName>
</protein>
<evidence type="ECO:0000313" key="2">
    <source>
        <dbReference type="EMBL" id="CAK1543736.1"/>
    </source>
</evidence>
<evidence type="ECO:0000256" key="1">
    <source>
        <dbReference type="SAM" id="MobiDB-lite"/>
    </source>
</evidence>
<gene>
    <name evidence="2" type="ORF">LNINA_LOCUS3533</name>
</gene>
<dbReference type="EMBL" id="CAVLEF010000005">
    <property type="protein sequence ID" value="CAK1543736.1"/>
    <property type="molecule type" value="Genomic_DNA"/>
</dbReference>
<keyword evidence="3" id="KW-1185">Reference proteome</keyword>
<proteinExistence type="predicted"/>
<name>A0AAV1J5E4_9NEOP</name>
<dbReference type="AlphaFoldDB" id="A0AAV1J5E4"/>
<sequence>MFANIDRFVTRRESRGCREQSKIEGFDSPNPDMPDSPCTEYMSVGAPYWSPLRDVTAPLPPMARRGSAHVRGGFDGARPKAGSLGSRIPVAPRGSTVEDEGGALFGRLQGALRGGAAAASPSRVASSIKGYLTNKVGSLQLRDTGNVDQTQILAEQTGELRGVNVCRRLVSRYPRDVTGKQARVVCCRMRTSR</sequence>
<accession>A0AAV1J5E4</accession>
<feature type="region of interest" description="Disordered" evidence="1">
    <location>
        <begin position="70"/>
        <end position="96"/>
    </location>
</feature>
<reference evidence="2 3" key="1">
    <citation type="submission" date="2023-11" db="EMBL/GenBank/DDBJ databases">
        <authorList>
            <person name="Okamura Y."/>
        </authorList>
    </citation>
    <scope>NUCLEOTIDE SEQUENCE [LARGE SCALE GENOMIC DNA]</scope>
</reference>
<feature type="region of interest" description="Disordered" evidence="1">
    <location>
        <begin position="13"/>
        <end position="34"/>
    </location>
</feature>